<dbReference type="AlphaFoldDB" id="A0A8X6NQW3"/>
<evidence type="ECO:0000313" key="3">
    <source>
        <dbReference type="Proteomes" id="UP000887013"/>
    </source>
</evidence>
<sequence length="87" mass="10257">METNKDQQYEMDYNEDSRSTISSISANSDDTSSPCKRKQKVELQIRNLVELRETFRSKLAHSFSIHKDYEHLDCKVPSMQLNFKIKN</sequence>
<feature type="compositionally biased region" description="Low complexity" evidence="1">
    <location>
        <begin position="19"/>
        <end position="33"/>
    </location>
</feature>
<proteinExistence type="predicted"/>
<feature type="region of interest" description="Disordered" evidence="1">
    <location>
        <begin position="1"/>
        <end position="38"/>
    </location>
</feature>
<evidence type="ECO:0000313" key="2">
    <source>
        <dbReference type="EMBL" id="GFT29563.1"/>
    </source>
</evidence>
<reference evidence="2" key="1">
    <citation type="submission" date="2020-08" db="EMBL/GenBank/DDBJ databases">
        <title>Multicomponent nature underlies the extraordinary mechanical properties of spider dragline silk.</title>
        <authorList>
            <person name="Kono N."/>
            <person name="Nakamura H."/>
            <person name="Mori M."/>
            <person name="Yoshida Y."/>
            <person name="Ohtoshi R."/>
            <person name="Malay A.D."/>
            <person name="Moran D.A.P."/>
            <person name="Tomita M."/>
            <person name="Numata K."/>
            <person name="Arakawa K."/>
        </authorList>
    </citation>
    <scope>NUCLEOTIDE SEQUENCE</scope>
</reference>
<protein>
    <submittedName>
        <fullName evidence="2">Uncharacterized protein</fullName>
    </submittedName>
</protein>
<gene>
    <name evidence="2" type="ORF">NPIL_185391</name>
</gene>
<evidence type="ECO:0000256" key="1">
    <source>
        <dbReference type="SAM" id="MobiDB-lite"/>
    </source>
</evidence>
<comment type="caution">
    <text evidence="2">The sequence shown here is derived from an EMBL/GenBank/DDBJ whole genome shotgun (WGS) entry which is preliminary data.</text>
</comment>
<dbReference type="EMBL" id="BMAW01012624">
    <property type="protein sequence ID" value="GFT29563.1"/>
    <property type="molecule type" value="Genomic_DNA"/>
</dbReference>
<name>A0A8X6NQW3_NEPPI</name>
<keyword evidence="3" id="KW-1185">Reference proteome</keyword>
<accession>A0A8X6NQW3</accession>
<dbReference type="Proteomes" id="UP000887013">
    <property type="component" value="Unassembled WGS sequence"/>
</dbReference>
<organism evidence="2 3">
    <name type="scientific">Nephila pilipes</name>
    <name type="common">Giant wood spider</name>
    <name type="synonym">Nephila maculata</name>
    <dbReference type="NCBI Taxonomy" id="299642"/>
    <lineage>
        <taxon>Eukaryota</taxon>
        <taxon>Metazoa</taxon>
        <taxon>Ecdysozoa</taxon>
        <taxon>Arthropoda</taxon>
        <taxon>Chelicerata</taxon>
        <taxon>Arachnida</taxon>
        <taxon>Araneae</taxon>
        <taxon>Araneomorphae</taxon>
        <taxon>Entelegynae</taxon>
        <taxon>Araneoidea</taxon>
        <taxon>Nephilidae</taxon>
        <taxon>Nephila</taxon>
    </lineage>
</organism>